<organism evidence="1 2">
    <name type="scientific">Rhizophagus irregularis (strain DAOM 181602 / DAOM 197198 / MUCL 43194)</name>
    <name type="common">Arbuscular mycorrhizal fungus</name>
    <name type="synonym">Glomus intraradices</name>
    <dbReference type="NCBI Taxonomy" id="747089"/>
    <lineage>
        <taxon>Eukaryota</taxon>
        <taxon>Fungi</taxon>
        <taxon>Fungi incertae sedis</taxon>
        <taxon>Mucoromycota</taxon>
        <taxon>Glomeromycotina</taxon>
        <taxon>Glomeromycetes</taxon>
        <taxon>Glomerales</taxon>
        <taxon>Glomeraceae</taxon>
        <taxon>Rhizophagus</taxon>
    </lineage>
</organism>
<keyword evidence="2" id="KW-1185">Reference proteome</keyword>
<comment type="caution">
    <text evidence="1">The sequence shown here is derived from an EMBL/GenBank/DDBJ whole genome shotgun (WGS) entry which is preliminary data.</text>
</comment>
<dbReference type="EMBL" id="AUPC02000093">
    <property type="protein sequence ID" value="POG72641.1"/>
    <property type="molecule type" value="Genomic_DNA"/>
</dbReference>
<evidence type="ECO:0000313" key="2">
    <source>
        <dbReference type="Proteomes" id="UP000018888"/>
    </source>
</evidence>
<reference evidence="1 2" key="2">
    <citation type="journal article" date="2018" name="New Phytol.">
        <title>High intraspecific genome diversity in the model arbuscular mycorrhizal symbiont Rhizophagus irregularis.</title>
        <authorList>
            <person name="Chen E.C.H."/>
            <person name="Morin E."/>
            <person name="Beaudet D."/>
            <person name="Noel J."/>
            <person name="Yildirir G."/>
            <person name="Ndikumana S."/>
            <person name="Charron P."/>
            <person name="St-Onge C."/>
            <person name="Giorgi J."/>
            <person name="Kruger M."/>
            <person name="Marton T."/>
            <person name="Ropars J."/>
            <person name="Grigoriev I.V."/>
            <person name="Hainaut M."/>
            <person name="Henrissat B."/>
            <person name="Roux C."/>
            <person name="Martin F."/>
            <person name="Corradi N."/>
        </authorList>
    </citation>
    <scope>NUCLEOTIDE SEQUENCE [LARGE SCALE GENOMIC DNA]</scope>
    <source>
        <strain evidence="1 2">DAOM 197198</strain>
    </source>
</reference>
<sequence>MYTFVEFTELIIDLHFIRHIIVFMLIRHHKSFSVHFSKIKNLFQTILFNLSPFTHLGLIFYFIFFVSSQKFNLVFFFLKKNLLY</sequence>
<accession>A0A2P4Q4R8</accession>
<proteinExistence type="predicted"/>
<dbReference type="AlphaFoldDB" id="A0A2P4Q4R8"/>
<evidence type="ECO:0000313" key="1">
    <source>
        <dbReference type="EMBL" id="POG72641.1"/>
    </source>
</evidence>
<reference evidence="1 2" key="1">
    <citation type="journal article" date="2013" name="Proc. Natl. Acad. Sci. U.S.A.">
        <title>Genome of an arbuscular mycorrhizal fungus provides insight into the oldest plant symbiosis.</title>
        <authorList>
            <person name="Tisserant E."/>
            <person name="Malbreil M."/>
            <person name="Kuo A."/>
            <person name="Kohler A."/>
            <person name="Symeonidi A."/>
            <person name="Balestrini R."/>
            <person name="Charron P."/>
            <person name="Duensing N."/>
            <person name="Frei Dit Frey N."/>
            <person name="Gianinazzi-Pearson V."/>
            <person name="Gilbert L.B."/>
            <person name="Handa Y."/>
            <person name="Herr J.R."/>
            <person name="Hijri M."/>
            <person name="Koul R."/>
            <person name="Kawaguchi M."/>
            <person name="Krajinski F."/>
            <person name="Lammers P.J."/>
            <person name="Masclaux F.G."/>
            <person name="Murat C."/>
            <person name="Morin E."/>
            <person name="Ndikumana S."/>
            <person name="Pagni M."/>
            <person name="Petitpierre D."/>
            <person name="Requena N."/>
            <person name="Rosikiewicz P."/>
            <person name="Riley R."/>
            <person name="Saito K."/>
            <person name="San Clemente H."/>
            <person name="Shapiro H."/>
            <person name="van Tuinen D."/>
            <person name="Becard G."/>
            <person name="Bonfante P."/>
            <person name="Paszkowski U."/>
            <person name="Shachar-Hill Y.Y."/>
            <person name="Tuskan G.A."/>
            <person name="Young P.W."/>
            <person name="Sanders I.R."/>
            <person name="Henrissat B."/>
            <person name="Rensing S.A."/>
            <person name="Grigoriev I.V."/>
            <person name="Corradi N."/>
            <person name="Roux C."/>
            <person name="Martin F."/>
        </authorList>
    </citation>
    <scope>NUCLEOTIDE SEQUENCE [LARGE SCALE GENOMIC DNA]</scope>
    <source>
        <strain evidence="1 2">DAOM 197198</strain>
    </source>
</reference>
<protein>
    <submittedName>
        <fullName evidence="1">Uncharacterized protein</fullName>
    </submittedName>
</protein>
<name>A0A2P4Q4R8_RHIID</name>
<dbReference type="Proteomes" id="UP000018888">
    <property type="component" value="Unassembled WGS sequence"/>
</dbReference>
<gene>
    <name evidence="1" type="ORF">GLOIN_2v1593981</name>
</gene>